<evidence type="ECO:0000313" key="1">
    <source>
        <dbReference type="EMBL" id="MBB6458709.1"/>
    </source>
</evidence>
<dbReference type="Proteomes" id="UP000578000">
    <property type="component" value="Unassembled WGS sequence"/>
</dbReference>
<dbReference type="AlphaFoldDB" id="A0A841QHW4"/>
<reference evidence="1 2" key="1">
    <citation type="submission" date="2020-08" db="EMBL/GenBank/DDBJ databases">
        <title>Genomic Encyclopedia of Type Strains, Phase IV (KMG-IV): sequencing the most valuable type-strain genomes for metagenomic binning, comparative biology and taxonomic classification.</title>
        <authorList>
            <person name="Goeker M."/>
        </authorList>
    </citation>
    <scope>NUCLEOTIDE SEQUENCE [LARGE SCALE GENOMIC DNA]</scope>
    <source>
        <strain evidence="1 2">DSM 4491</strain>
    </source>
</reference>
<gene>
    <name evidence="1" type="ORF">HNR55_003322</name>
</gene>
<sequence>MAKKQYRLTSNEAVYSPGIVAWAINGYCFEDDRAKLRNLMVKTYGLTEKAAHQLLSGEVPHRIEDDAVVFEIEEGG</sequence>
<keyword evidence="2" id="KW-1185">Reference proteome</keyword>
<proteinExistence type="predicted"/>
<comment type="caution">
    <text evidence="1">The sequence shown here is derived from an EMBL/GenBank/DDBJ whole genome shotgun (WGS) entry which is preliminary data.</text>
</comment>
<evidence type="ECO:0000313" key="2">
    <source>
        <dbReference type="Proteomes" id="UP000578000"/>
    </source>
</evidence>
<name>A0A841QHW4_9PROT</name>
<dbReference type="EMBL" id="JACHIE010000028">
    <property type="protein sequence ID" value="MBB6458709.1"/>
    <property type="molecule type" value="Genomic_DNA"/>
</dbReference>
<accession>A0A841QHW4</accession>
<dbReference type="RefSeq" id="WP_166117058.1">
    <property type="nucleotide sequence ID" value="NZ_BAABDB010000030.1"/>
</dbReference>
<organism evidence="1 2">
    <name type="scientific">Acetobacter lovaniensis</name>
    <dbReference type="NCBI Taxonomy" id="104100"/>
    <lineage>
        <taxon>Bacteria</taxon>
        <taxon>Pseudomonadati</taxon>
        <taxon>Pseudomonadota</taxon>
        <taxon>Alphaproteobacteria</taxon>
        <taxon>Acetobacterales</taxon>
        <taxon>Acetobacteraceae</taxon>
        <taxon>Acetobacter</taxon>
    </lineage>
</organism>
<protein>
    <submittedName>
        <fullName evidence="1">Uncharacterized protein</fullName>
    </submittedName>
</protein>